<dbReference type="InterPro" id="IPR020613">
    <property type="entry name" value="Thiolase_CS"/>
</dbReference>
<accession>A0A516Q1W8</accession>
<evidence type="ECO:0000256" key="6">
    <source>
        <dbReference type="PIRSR" id="PIRSR000429-1"/>
    </source>
</evidence>
<feature type="active site" description="Proton acceptor" evidence="6">
    <location>
        <position position="384"/>
    </location>
</feature>
<feature type="active site" description="Acyl-thioester intermediate" evidence="6">
    <location>
        <position position="91"/>
    </location>
</feature>
<dbReference type="PIRSF" id="PIRSF000429">
    <property type="entry name" value="Ac-CoA_Ac_transf"/>
    <property type="match status" value="1"/>
</dbReference>
<evidence type="ECO:0000256" key="7">
    <source>
        <dbReference type="RuleBase" id="RU003557"/>
    </source>
</evidence>
<dbReference type="PROSITE" id="PS00737">
    <property type="entry name" value="THIOLASE_2"/>
    <property type="match status" value="1"/>
</dbReference>
<comment type="similarity">
    <text evidence="1 7">Belongs to the thiolase-like superfamily. Thiolase family.</text>
</comment>
<evidence type="ECO:0000313" key="11">
    <source>
        <dbReference type="Proteomes" id="UP000319263"/>
    </source>
</evidence>
<dbReference type="Proteomes" id="UP000319263">
    <property type="component" value="Chromosome"/>
</dbReference>
<protein>
    <recommendedName>
        <fullName evidence="5">Probable acetyl-CoA acetyltransferase</fullName>
        <ecNumber evidence="2">2.3.1.9</ecNumber>
    </recommendedName>
</protein>
<dbReference type="InterPro" id="IPR020610">
    <property type="entry name" value="Thiolase_AS"/>
</dbReference>
<dbReference type="SUPFAM" id="SSF53901">
    <property type="entry name" value="Thiolase-like"/>
    <property type="match status" value="2"/>
</dbReference>
<dbReference type="InterPro" id="IPR020616">
    <property type="entry name" value="Thiolase_N"/>
</dbReference>
<dbReference type="PANTHER" id="PTHR18919">
    <property type="entry name" value="ACETYL-COA C-ACYLTRANSFERASE"/>
    <property type="match status" value="1"/>
</dbReference>
<dbReference type="Pfam" id="PF00108">
    <property type="entry name" value="Thiolase_N"/>
    <property type="match status" value="1"/>
</dbReference>
<evidence type="ECO:0000256" key="3">
    <source>
        <dbReference type="ARBA" id="ARBA00022679"/>
    </source>
</evidence>
<dbReference type="Gene3D" id="3.40.47.10">
    <property type="match status" value="1"/>
</dbReference>
<feature type="active site" description="Proton acceptor" evidence="6">
    <location>
        <position position="354"/>
    </location>
</feature>
<evidence type="ECO:0000256" key="4">
    <source>
        <dbReference type="ARBA" id="ARBA00023315"/>
    </source>
</evidence>
<feature type="domain" description="Thiolase N-terminal" evidence="8">
    <location>
        <begin position="11"/>
        <end position="267"/>
    </location>
</feature>
<feature type="domain" description="Thiolase C-terminal" evidence="9">
    <location>
        <begin position="277"/>
        <end position="396"/>
    </location>
</feature>
<dbReference type="PROSITE" id="PS00099">
    <property type="entry name" value="THIOLASE_3"/>
    <property type="match status" value="1"/>
</dbReference>
<evidence type="ECO:0000256" key="2">
    <source>
        <dbReference type="ARBA" id="ARBA00012705"/>
    </source>
</evidence>
<keyword evidence="3 7" id="KW-0808">Transferase</keyword>
<dbReference type="EC" id="2.3.1.9" evidence="2"/>
<dbReference type="GO" id="GO:0003985">
    <property type="term" value="F:acetyl-CoA C-acetyltransferase activity"/>
    <property type="evidence" value="ECO:0007669"/>
    <property type="project" value="UniProtKB-EC"/>
</dbReference>
<dbReference type="Pfam" id="PF02803">
    <property type="entry name" value="Thiolase_C"/>
    <property type="match status" value="1"/>
</dbReference>
<dbReference type="EMBL" id="CP041692">
    <property type="protein sequence ID" value="QDP97372.1"/>
    <property type="molecule type" value="Genomic_DNA"/>
</dbReference>
<dbReference type="FunFam" id="3.40.47.10:FF:000010">
    <property type="entry name" value="Acetyl-CoA acetyltransferase (Thiolase)"/>
    <property type="match status" value="1"/>
</dbReference>
<gene>
    <name evidence="10" type="ORF">FOE78_16880</name>
</gene>
<evidence type="ECO:0000259" key="8">
    <source>
        <dbReference type="Pfam" id="PF00108"/>
    </source>
</evidence>
<keyword evidence="11" id="KW-1185">Reference proteome</keyword>
<keyword evidence="4 7" id="KW-0012">Acyltransferase</keyword>
<proteinExistence type="inferred from homology"/>
<reference evidence="10 11" key="1">
    <citation type="submission" date="2019-07" db="EMBL/GenBank/DDBJ databases">
        <title>Microlunatus dokdonensis sp. nov. isolated from the rhizospheric soil of the wild plant Elymus tsukushiensis.</title>
        <authorList>
            <person name="Ghim S.-Y."/>
            <person name="Hwang Y.-J."/>
            <person name="Son J.-S."/>
            <person name="Shin J.-H."/>
        </authorList>
    </citation>
    <scope>NUCLEOTIDE SEQUENCE [LARGE SCALE GENOMIC DNA]</scope>
    <source>
        <strain evidence="10 11">KUDC0627</strain>
    </source>
</reference>
<dbReference type="OrthoDB" id="4440515at2"/>
<name>A0A516Q1W8_9ACTN</name>
<dbReference type="AlphaFoldDB" id="A0A516Q1W8"/>
<evidence type="ECO:0000259" key="9">
    <source>
        <dbReference type="Pfam" id="PF02803"/>
    </source>
</evidence>
<dbReference type="InterPro" id="IPR016039">
    <property type="entry name" value="Thiolase-like"/>
</dbReference>
<evidence type="ECO:0000256" key="1">
    <source>
        <dbReference type="ARBA" id="ARBA00010982"/>
    </source>
</evidence>
<dbReference type="InterPro" id="IPR002155">
    <property type="entry name" value="Thiolase"/>
</dbReference>
<dbReference type="RefSeq" id="WP_143987331.1">
    <property type="nucleotide sequence ID" value="NZ_CP041692.1"/>
</dbReference>
<dbReference type="CDD" id="cd00751">
    <property type="entry name" value="thiolase"/>
    <property type="match status" value="1"/>
</dbReference>
<dbReference type="InterPro" id="IPR020617">
    <property type="entry name" value="Thiolase_C"/>
</dbReference>
<dbReference type="PANTHER" id="PTHR18919:SF107">
    <property type="entry name" value="ACETYL-COA ACETYLTRANSFERASE, CYTOSOLIC"/>
    <property type="match status" value="1"/>
</dbReference>
<dbReference type="NCBIfam" id="TIGR01930">
    <property type="entry name" value="AcCoA-C-Actrans"/>
    <property type="match status" value="1"/>
</dbReference>
<evidence type="ECO:0000313" key="10">
    <source>
        <dbReference type="EMBL" id="QDP97372.1"/>
    </source>
</evidence>
<sequence>MSRQTSAYLYDAVRTPFGKIGGALAGVRPDDLGAVVITSLLERGLDAEAVDEVIFGNANGAGEENRNVGRMSSLLAGLPTSVPASTVNRLCGSSLDAAMIASRTIETGDAEVIIAGGVESMSRAPWVLPKPSRPYPAGDVTAVSTTLGWRLINPRMPKEWTASLGEANEQLQQKFGISRQRQDAFALTSHERATLAWRQGKYEKLITGAPLLAEYGAELAMDETIRPNSSAESLAKLKPAFGTDGTITAGNASSLNDGAAATLIGSEHAAERLGSAPQARIAGRGVMALDPQLFGYAPVEAANRALARAGIGWADVGVVELNEAFAVQSLACIDAWGVDPEIVNQWGGAIAIGHPLGASGGRILGTLVAIMKEQDQQWGVAAICIGVGQGLAVVLENEEAVS</sequence>
<evidence type="ECO:0000256" key="5">
    <source>
        <dbReference type="ARBA" id="ARBA00040529"/>
    </source>
</evidence>
<dbReference type="KEGG" id="mik:FOE78_16880"/>
<organism evidence="10 11">
    <name type="scientific">Microlunatus elymi</name>
    <dbReference type="NCBI Taxonomy" id="2596828"/>
    <lineage>
        <taxon>Bacteria</taxon>
        <taxon>Bacillati</taxon>
        <taxon>Actinomycetota</taxon>
        <taxon>Actinomycetes</taxon>
        <taxon>Propionibacteriales</taxon>
        <taxon>Propionibacteriaceae</taxon>
        <taxon>Microlunatus</taxon>
    </lineage>
</organism>